<accession>A0A1N7LEH2</accession>
<name>A0A1N7LEH2_9FLAO</name>
<gene>
    <name evidence="1" type="ORF">SAMN05421786_1011239</name>
</gene>
<dbReference type="AlphaFoldDB" id="A0A1N7LEH2"/>
<keyword evidence="2" id="KW-1185">Reference proteome</keyword>
<evidence type="ECO:0000313" key="2">
    <source>
        <dbReference type="Proteomes" id="UP000186744"/>
    </source>
</evidence>
<dbReference type="EMBL" id="FTOL01000001">
    <property type="protein sequence ID" value="SIS72193.1"/>
    <property type="molecule type" value="Genomic_DNA"/>
</dbReference>
<sequence length="55" mass="6461">MVFYLSCNVYGQRILPKQKSIEINSSLFIKKDSESYFSLLYSLEYNKNLVSCLLE</sequence>
<reference evidence="2" key="1">
    <citation type="submission" date="2017-01" db="EMBL/GenBank/DDBJ databases">
        <authorList>
            <person name="Varghese N."/>
            <person name="Submissions S."/>
        </authorList>
    </citation>
    <scope>NUCLEOTIDE SEQUENCE [LARGE SCALE GENOMIC DNA]</scope>
    <source>
        <strain evidence="2">DSM 18017</strain>
    </source>
</reference>
<dbReference type="Proteomes" id="UP000186744">
    <property type="component" value="Unassembled WGS sequence"/>
</dbReference>
<proteinExistence type="predicted"/>
<dbReference type="STRING" id="373668.SAMN05421786_1011239"/>
<evidence type="ECO:0000313" key="1">
    <source>
        <dbReference type="EMBL" id="SIS72193.1"/>
    </source>
</evidence>
<protein>
    <submittedName>
        <fullName evidence="1">Uncharacterized protein</fullName>
    </submittedName>
</protein>
<organism evidence="1 2">
    <name type="scientific">Chryseobacterium ureilyticum</name>
    <dbReference type="NCBI Taxonomy" id="373668"/>
    <lineage>
        <taxon>Bacteria</taxon>
        <taxon>Pseudomonadati</taxon>
        <taxon>Bacteroidota</taxon>
        <taxon>Flavobacteriia</taxon>
        <taxon>Flavobacteriales</taxon>
        <taxon>Weeksellaceae</taxon>
        <taxon>Chryseobacterium group</taxon>
        <taxon>Chryseobacterium</taxon>
    </lineage>
</organism>